<accession>A0A0E9RK93</accession>
<proteinExistence type="predicted"/>
<reference evidence="1" key="1">
    <citation type="submission" date="2014-11" db="EMBL/GenBank/DDBJ databases">
        <authorList>
            <person name="Amaro Gonzalez C."/>
        </authorList>
    </citation>
    <scope>NUCLEOTIDE SEQUENCE</scope>
</reference>
<sequence length="30" mass="3548">MTGLHVCTAISEVSQHFYIKIYIRLNKLLR</sequence>
<organism evidence="1">
    <name type="scientific">Anguilla anguilla</name>
    <name type="common">European freshwater eel</name>
    <name type="synonym">Muraena anguilla</name>
    <dbReference type="NCBI Taxonomy" id="7936"/>
    <lineage>
        <taxon>Eukaryota</taxon>
        <taxon>Metazoa</taxon>
        <taxon>Chordata</taxon>
        <taxon>Craniata</taxon>
        <taxon>Vertebrata</taxon>
        <taxon>Euteleostomi</taxon>
        <taxon>Actinopterygii</taxon>
        <taxon>Neopterygii</taxon>
        <taxon>Teleostei</taxon>
        <taxon>Anguilliformes</taxon>
        <taxon>Anguillidae</taxon>
        <taxon>Anguilla</taxon>
    </lineage>
</organism>
<reference evidence="1" key="2">
    <citation type="journal article" date="2015" name="Fish Shellfish Immunol.">
        <title>Early steps in the European eel (Anguilla anguilla)-Vibrio vulnificus interaction in the gills: Role of the RtxA13 toxin.</title>
        <authorList>
            <person name="Callol A."/>
            <person name="Pajuelo D."/>
            <person name="Ebbesson L."/>
            <person name="Teles M."/>
            <person name="MacKenzie S."/>
            <person name="Amaro C."/>
        </authorList>
    </citation>
    <scope>NUCLEOTIDE SEQUENCE</scope>
</reference>
<protein>
    <submittedName>
        <fullName evidence="1">Uncharacterized protein</fullName>
    </submittedName>
</protein>
<evidence type="ECO:0000313" key="1">
    <source>
        <dbReference type="EMBL" id="JAH29524.1"/>
    </source>
</evidence>
<dbReference type="AlphaFoldDB" id="A0A0E9RK93"/>
<name>A0A0E9RK93_ANGAN</name>
<dbReference type="EMBL" id="GBXM01079053">
    <property type="protein sequence ID" value="JAH29524.1"/>
    <property type="molecule type" value="Transcribed_RNA"/>
</dbReference>